<protein>
    <submittedName>
        <fullName evidence="1">Uncharacterized protein</fullName>
    </submittedName>
</protein>
<accession>A0A369J1R4</accession>
<reference evidence="1" key="1">
    <citation type="submission" date="2018-04" db="EMBL/GenBank/DDBJ databases">
        <title>Whole genome sequencing of Hypsizygus marmoreus.</title>
        <authorList>
            <person name="Choi I.-G."/>
            <person name="Min B."/>
            <person name="Kim J.-G."/>
            <person name="Kim S."/>
            <person name="Oh Y.-L."/>
            <person name="Kong W.-S."/>
            <person name="Park H."/>
            <person name="Jeong J."/>
            <person name="Song E.-S."/>
        </authorList>
    </citation>
    <scope>NUCLEOTIDE SEQUENCE [LARGE SCALE GENOMIC DNA]</scope>
    <source>
        <strain evidence="1">51987-8</strain>
    </source>
</reference>
<evidence type="ECO:0000313" key="1">
    <source>
        <dbReference type="EMBL" id="RDB15931.1"/>
    </source>
</evidence>
<organism evidence="1 2">
    <name type="scientific">Hypsizygus marmoreus</name>
    <name type="common">White beech mushroom</name>
    <name type="synonym">Agaricus marmoreus</name>
    <dbReference type="NCBI Taxonomy" id="39966"/>
    <lineage>
        <taxon>Eukaryota</taxon>
        <taxon>Fungi</taxon>
        <taxon>Dikarya</taxon>
        <taxon>Basidiomycota</taxon>
        <taxon>Agaricomycotina</taxon>
        <taxon>Agaricomycetes</taxon>
        <taxon>Agaricomycetidae</taxon>
        <taxon>Agaricales</taxon>
        <taxon>Tricholomatineae</taxon>
        <taxon>Lyophyllaceae</taxon>
        <taxon>Hypsizygus</taxon>
    </lineage>
</organism>
<dbReference type="AlphaFoldDB" id="A0A369J1R4"/>
<dbReference type="EMBL" id="LUEZ02000137">
    <property type="protein sequence ID" value="RDB15931.1"/>
    <property type="molecule type" value="Genomic_DNA"/>
</dbReference>
<keyword evidence="2" id="KW-1185">Reference proteome</keyword>
<comment type="caution">
    <text evidence="1">The sequence shown here is derived from an EMBL/GenBank/DDBJ whole genome shotgun (WGS) entry which is preliminary data.</text>
</comment>
<name>A0A369J1R4_HYPMA</name>
<gene>
    <name evidence="1" type="ORF">Hypma_003528</name>
</gene>
<dbReference type="Proteomes" id="UP000076154">
    <property type="component" value="Unassembled WGS sequence"/>
</dbReference>
<evidence type="ECO:0000313" key="2">
    <source>
        <dbReference type="Proteomes" id="UP000076154"/>
    </source>
</evidence>
<dbReference type="InParanoid" id="A0A369J1R4"/>
<proteinExistence type="predicted"/>
<sequence length="79" mass="8800">MTTIAFYADYAFAYSGVHTYGLAARIWFTSSGISLLSIGVNVVTSVIPFCLRPGLPMISCCKISQVPRYRWQQIVHLVL</sequence>